<dbReference type="PANTHER" id="PTHR13707">
    <property type="entry name" value="KETOACID-COENZYME A TRANSFERASE"/>
    <property type="match status" value="1"/>
</dbReference>
<dbReference type="RefSeq" id="WP_380226459.1">
    <property type="nucleotide sequence ID" value="NZ_JBHSOF010000020.1"/>
</dbReference>
<dbReference type="PROSITE" id="PS01273">
    <property type="entry name" value="COA_TRANSF_1"/>
    <property type="match status" value="1"/>
</dbReference>
<evidence type="ECO:0000313" key="10">
    <source>
        <dbReference type="Proteomes" id="UP001595975"/>
    </source>
</evidence>
<dbReference type="InterPro" id="IPR012792">
    <property type="entry name" value="3-oxoacid_CoA-transf_A"/>
</dbReference>
<keyword evidence="10" id="KW-1185">Reference proteome</keyword>
<dbReference type="PROSITE" id="PS01274">
    <property type="entry name" value="COA_TRANSF_2"/>
    <property type="match status" value="1"/>
</dbReference>
<sequence>MDKVLDSAADAVGDIPDGAVLAVGGFGLCGIPSTLIGALAATDTTGLRVVSNNCGVDDWGLGLLLRAGRIARMVSSYVGENKEFARQYLSGELEVELTPQGTLAERLRAGGAGIPAFFTPAGVGTQVEEGGLPWRYAADGSVALASPPKEVREFGGRRYLLEEAITADFALVRAEVADRHGNCVFHAAARNFNPLCATAGRITVVEADRIAAPGALDPDAVHLPGVYVDRVVAADPEDRRIERRTVRTIRTALAAPDKRNALDPRNALAARAARELRDGQYVNLGIGLPTPIPDHLPPGVHVVLHSENGILGVGPYPADGGEHPDLINAGKETVTVAAGASFFDSALSFGMVRSGRIDVSVLGAMQVSSAGDLANWTIPGRTVKGMGGAMDLVHGARRVIVVMEHTARDGSPKLVEQLSLPATGRGVVDRIVTDLAVVDVTPEGLRLVETAPGVTFDEVQAATGPVLLPPARSVG</sequence>
<dbReference type="InterPro" id="IPR012791">
    <property type="entry name" value="3-oxoacid_CoA-transf_B"/>
</dbReference>
<organism evidence="9 10">
    <name type="scientific">Kitasatospora misakiensis</name>
    <dbReference type="NCBI Taxonomy" id="67330"/>
    <lineage>
        <taxon>Bacteria</taxon>
        <taxon>Bacillati</taxon>
        <taxon>Actinomycetota</taxon>
        <taxon>Actinomycetes</taxon>
        <taxon>Kitasatosporales</taxon>
        <taxon>Streptomycetaceae</taxon>
        <taxon>Kitasatospora</taxon>
    </lineage>
</organism>
<evidence type="ECO:0000256" key="8">
    <source>
        <dbReference type="PIRNR" id="PIRNR000858"/>
    </source>
</evidence>
<accession>A0ABW0X6Y4</accession>
<dbReference type="SMART" id="SM00882">
    <property type="entry name" value="CoA_trans"/>
    <property type="match status" value="2"/>
</dbReference>
<dbReference type="InterPro" id="IPR004164">
    <property type="entry name" value="CoA_transf_AS"/>
</dbReference>
<gene>
    <name evidence="9" type="ORF">ACFP3U_17485</name>
</gene>
<evidence type="ECO:0000256" key="4">
    <source>
        <dbReference type="ARBA" id="ARBA00007154"/>
    </source>
</evidence>
<dbReference type="InterPro" id="IPR014388">
    <property type="entry name" value="3-oxoacid_CoA-transferase"/>
</dbReference>
<dbReference type="GO" id="GO:0008260">
    <property type="term" value="F:succinyl-CoA:3-oxo-acid CoA-transferase activity"/>
    <property type="evidence" value="ECO:0007669"/>
    <property type="project" value="UniProtKB-EC"/>
</dbReference>
<dbReference type="Gene3D" id="3.40.1080.10">
    <property type="entry name" value="Glutaconate Coenzyme A-transferase"/>
    <property type="match status" value="2"/>
</dbReference>
<keyword evidence="6 8" id="KW-0808">Transferase</keyword>
<comment type="caution">
    <text evidence="9">The sequence shown here is derived from an EMBL/GenBank/DDBJ whole genome shotgun (WGS) entry which is preliminary data.</text>
</comment>
<protein>
    <recommendedName>
        <fullName evidence="5">3-oxoacid CoA-transferase</fullName>
        <ecNumber evidence="5">2.8.3.5</ecNumber>
    </recommendedName>
</protein>
<dbReference type="NCBIfam" id="TIGR02429">
    <property type="entry name" value="pcaI_scoA_fam"/>
    <property type="match status" value="1"/>
</dbReference>
<reference evidence="10" key="1">
    <citation type="journal article" date="2019" name="Int. J. Syst. Evol. Microbiol.">
        <title>The Global Catalogue of Microorganisms (GCM) 10K type strain sequencing project: providing services to taxonomists for standard genome sequencing and annotation.</title>
        <authorList>
            <consortium name="The Broad Institute Genomics Platform"/>
            <consortium name="The Broad Institute Genome Sequencing Center for Infectious Disease"/>
            <person name="Wu L."/>
            <person name="Ma J."/>
        </authorList>
    </citation>
    <scope>NUCLEOTIDE SEQUENCE [LARGE SCALE GENOMIC DNA]</scope>
    <source>
        <strain evidence="10">CGMCC 4.1437</strain>
    </source>
</reference>
<comment type="similarity">
    <text evidence="3">Belongs to the 3-oxoacid CoA-transferase subunit B family.</text>
</comment>
<evidence type="ECO:0000256" key="7">
    <source>
        <dbReference type="ARBA" id="ARBA00022946"/>
    </source>
</evidence>
<dbReference type="InterPro" id="IPR004163">
    <property type="entry name" value="CoA_transf_BS"/>
</dbReference>
<evidence type="ECO:0000313" key="9">
    <source>
        <dbReference type="EMBL" id="MFC5664774.1"/>
    </source>
</evidence>
<comment type="similarity">
    <text evidence="2">Belongs to the 3-oxoacid CoA-transferase subunit A family.</text>
</comment>
<dbReference type="EC" id="2.8.3.5" evidence="5"/>
<evidence type="ECO:0000256" key="6">
    <source>
        <dbReference type="ARBA" id="ARBA00022679"/>
    </source>
</evidence>
<evidence type="ECO:0000256" key="3">
    <source>
        <dbReference type="ARBA" id="ARBA00007047"/>
    </source>
</evidence>
<comment type="similarity">
    <text evidence="4 8">Belongs to the 3-oxoacid CoA-transferase family.</text>
</comment>
<dbReference type="PIRSF" id="PIRSF000858">
    <property type="entry name" value="SCOT-t"/>
    <property type="match status" value="1"/>
</dbReference>
<dbReference type="InterPro" id="IPR004165">
    <property type="entry name" value="CoA_trans_fam_I"/>
</dbReference>
<dbReference type="NCBIfam" id="TIGR02428">
    <property type="entry name" value="pcaJ_scoB_fam"/>
    <property type="match status" value="1"/>
</dbReference>
<evidence type="ECO:0000256" key="2">
    <source>
        <dbReference type="ARBA" id="ARBA00005612"/>
    </source>
</evidence>
<dbReference type="PANTHER" id="PTHR13707:SF60">
    <property type="entry name" value="ACETATE COA-TRANSFERASE SUBUNIT ALPHA"/>
    <property type="match status" value="1"/>
</dbReference>
<dbReference type="EMBL" id="JBHSOF010000020">
    <property type="protein sequence ID" value="MFC5664774.1"/>
    <property type="molecule type" value="Genomic_DNA"/>
</dbReference>
<dbReference type="Proteomes" id="UP001595975">
    <property type="component" value="Unassembled WGS sequence"/>
</dbReference>
<proteinExistence type="inferred from homology"/>
<dbReference type="Pfam" id="PF01144">
    <property type="entry name" value="CoA_trans"/>
    <property type="match status" value="2"/>
</dbReference>
<evidence type="ECO:0000256" key="5">
    <source>
        <dbReference type="ARBA" id="ARBA00012490"/>
    </source>
</evidence>
<dbReference type="InterPro" id="IPR037171">
    <property type="entry name" value="NagB/RpiA_transferase-like"/>
</dbReference>
<evidence type="ECO:0000256" key="1">
    <source>
        <dbReference type="ARBA" id="ARBA00004753"/>
    </source>
</evidence>
<keyword evidence="7" id="KW-0809">Transit peptide</keyword>
<name>A0ABW0X6Y4_9ACTN</name>
<comment type="pathway">
    <text evidence="1">Ketone metabolism; succinyl-CoA degradation; acetoacetyl-CoA from succinyl-CoA: step 1/1.</text>
</comment>
<dbReference type="SUPFAM" id="SSF100950">
    <property type="entry name" value="NagB/RpiA/CoA transferase-like"/>
    <property type="match status" value="2"/>
</dbReference>